<keyword evidence="1" id="KW-0472">Membrane</keyword>
<feature type="transmembrane region" description="Helical" evidence="1">
    <location>
        <begin position="7"/>
        <end position="24"/>
    </location>
</feature>
<feature type="non-terminal residue" evidence="2">
    <location>
        <position position="1"/>
    </location>
</feature>
<evidence type="ECO:0000256" key="1">
    <source>
        <dbReference type="SAM" id="Phobius"/>
    </source>
</evidence>
<dbReference type="AlphaFoldDB" id="A0A0F8XJB7"/>
<sequence>GIVSAGIILLAIIAFFGFSDMTIVSIIETYIFPVLGSMTIGGLATMLLNYAKNRTKVSG</sequence>
<evidence type="ECO:0000313" key="2">
    <source>
        <dbReference type="EMBL" id="KKK61180.1"/>
    </source>
</evidence>
<accession>A0A0F8XJB7</accession>
<feature type="transmembrane region" description="Helical" evidence="1">
    <location>
        <begin position="30"/>
        <end position="51"/>
    </location>
</feature>
<gene>
    <name evidence="2" type="ORF">LCGC14_3016920</name>
</gene>
<protein>
    <submittedName>
        <fullName evidence="2">Uncharacterized protein</fullName>
    </submittedName>
</protein>
<organism evidence="2">
    <name type="scientific">marine sediment metagenome</name>
    <dbReference type="NCBI Taxonomy" id="412755"/>
    <lineage>
        <taxon>unclassified sequences</taxon>
        <taxon>metagenomes</taxon>
        <taxon>ecological metagenomes</taxon>
    </lineage>
</organism>
<keyword evidence="1" id="KW-0812">Transmembrane</keyword>
<comment type="caution">
    <text evidence="2">The sequence shown here is derived from an EMBL/GenBank/DDBJ whole genome shotgun (WGS) entry which is preliminary data.</text>
</comment>
<proteinExistence type="predicted"/>
<reference evidence="2" key="1">
    <citation type="journal article" date="2015" name="Nature">
        <title>Complex archaea that bridge the gap between prokaryotes and eukaryotes.</title>
        <authorList>
            <person name="Spang A."/>
            <person name="Saw J.H."/>
            <person name="Jorgensen S.L."/>
            <person name="Zaremba-Niedzwiedzka K."/>
            <person name="Martijn J."/>
            <person name="Lind A.E."/>
            <person name="van Eijk R."/>
            <person name="Schleper C."/>
            <person name="Guy L."/>
            <person name="Ettema T.J."/>
        </authorList>
    </citation>
    <scope>NUCLEOTIDE SEQUENCE</scope>
</reference>
<keyword evidence="1" id="KW-1133">Transmembrane helix</keyword>
<name>A0A0F8XJB7_9ZZZZ</name>
<dbReference type="EMBL" id="LAZR01062607">
    <property type="protein sequence ID" value="KKK61180.1"/>
    <property type="molecule type" value="Genomic_DNA"/>
</dbReference>